<dbReference type="UniPathway" id="UPA00245"/>
<dbReference type="Proteomes" id="UP000312032">
    <property type="component" value="Unassembled WGS sequence"/>
</dbReference>
<dbReference type="SUPFAM" id="SSF52317">
    <property type="entry name" value="Class I glutamine amidotransferase-like"/>
    <property type="match status" value="1"/>
</dbReference>
<dbReference type="NCBIfam" id="TIGR03800">
    <property type="entry name" value="PLP_synth_Pdx2"/>
    <property type="match status" value="1"/>
</dbReference>
<dbReference type="OrthoDB" id="9810320at2"/>
<comment type="similarity">
    <text evidence="1 7">Belongs to the glutaminase PdxT/SNO family.</text>
</comment>
<dbReference type="GO" id="GO:0042823">
    <property type="term" value="P:pyridoxal phosphate biosynthetic process"/>
    <property type="evidence" value="ECO:0007669"/>
    <property type="project" value="UniProtKB-UniRule"/>
</dbReference>
<sequence length="174" mass="18381">MVVGVLALQGGVAEHLDVLESLGCSTRRVRRPDDFVGLDALVLPGGESTTLLSLLDALEMRDHLASACQTIPVLGTCAGLILLSRLGALDVDVERNAFGRQVDSAEATLDWGEAKVKAAFIRAPAVSRVGEGVRVMSEFAGRVVGVKSGRLIGASFHPELCGDPTLHRELLELV</sequence>
<organism evidence="10 11">
    <name type="scientific">Corynebacterium tapiri</name>
    <dbReference type="NCBI Taxonomy" id="1448266"/>
    <lineage>
        <taxon>Bacteria</taxon>
        <taxon>Bacillati</taxon>
        <taxon>Actinomycetota</taxon>
        <taxon>Actinomycetes</taxon>
        <taxon>Mycobacteriales</taxon>
        <taxon>Corynebacteriaceae</taxon>
        <taxon>Corynebacterium</taxon>
    </lineage>
</organism>
<evidence type="ECO:0000256" key="7">
    <source>
        <dbReference type="HAMAP-Rule" id="MF_01615"/>
    </source>
</evidence>
<evidence type="ECO:0000256" key="8">
    <source>
        <dbReference type="PIRSR" id="PIRSR005639-1"/>
    </source>
</evidence>
<dbReference type="InterPro" id="IPR021196">
    <property type="entry name" value="PdxT/SNO_CS"/>
</dbReference>
<feature type="active site" description="Charge relay system" evidence="7 8">
    <location>
        <position position="159"/>
    </location>
</feature>
<keyword evidence="3 7" id="KW-0663">Pyridoxal phosphate</keyword>
<dbReference type="InterPro" id="IPR002161">
    <property type="entry name" value="PdxT/SNO"/>
</dbReference>
<evidence type="ECO:0000256" key="2">
    <source>
        <dbReference type="ARBA" id="ARBA00022801"/>
    </source>
</evidence>
<keyword evidence="11" id="KW-1185">Reference proteome</keyword>
<dbReference type="GO" id="GO:0004359">
    <property type="term" value="F:glutaminase activity"/>
    <property type="evidence" value="ECO:0007669"/>
    <property type="project" value="UniProtKB-UniRule"/>
</dbReference>
<dbReference type="GO" id="GO:0006543">
    <property type="term" value="P:L-glutamine catabolic process"/>
    <property type="evidence" value="ECO:0007669"/>
    <property type="project" value="UniProtKB-UniRule"/>
</dbReference>
<dbReference type="PANTHER" id="PTHR31559:SF0">
    <property type="entry name" value="PYRIDOXAL 5'-PHOSPHATE SYNTHASE SUBUNIT SNO1-RELATED"/>
    <property type="match status" value="1"/>
</dbReference>
<dbReference type="EC" id="4.3.3.6" evidence="7"/>
<feature type="binding site" evidence="7 9">
    <location>
        <begin position="121"/>
        <end position="122"/>
    </location>
    <ligand>
        <name>L-glutamine</name>
        <dbReference type="ChEBI" id="CHEBI:58359"/>
    </ligand>
</feature>
<dbReference type="HAMAP" id="MF_01615">
    <property type="entry name" value="PdxT"/>
    <property type="match status" value="1"/>
</dbReference>
<dbReference type="Pfam" id="PF01174">
    <property type="entry name" value="SNO"/>
    <property type="match status" value="1"/>
</dbReference>
<comment type="caution">
    <text evidence="10">The sequence shown here is derived from an EMBL/GenBank/DDBJ whole genome shotgun (WGS) entry which is preliminary data.</text>
</comment>
<evidence type="ECO:0000256" key="5">
    <source>
        <dbReference type="ARBA" id="ARBA00023239"/>
    </source>
</evidence>
<feature type="binding site" evidence="7 9">
    <location>
        <position position="95"/>
    </location>
    <ligand>
        <name>L-glutamine</name>
        <dbReference type="ChEBI" id="CHEBI:58359"/>
    </ligand>
</feature>
<feature type="active site" description="Nucleophile" evidence="7 8">
    <location>
        <position position="77"/>
    </location>
</feature>
<evidence type="ECO:0000313" key="10">
    <source>
        <dbReference type="EMBL" id="TNL96668.1"/>
    </source>
</evidence>
<comment type="function">
    <text evidence="7">Catalyzes the hydrolysis of glutamine to glutamate and ammonia as part of the biosynthesis of pyridoxal 5'-phosphate. The resulting ammonia molecule is channeled to the active site of PdxS.</text>
</comment>
<dbReference type="GO" id="GO:0005829">
    <property type="term" value="C:cytosol"/>
    <property type="evidence" value="ECO:0007669"/>
    <property type="project" value="TreeGrafter"/>
</dbReference>
<keyword evidence="5 7" id="KW-0456">Lyase</keyword>
<dbReference type="PIRSF" id="PIRSF005639">
    <property type="entry name" value="Glut_amidoT_SNO"/>
    <property type="match status" value="1"/>
</dbReference>
<dbReference type="PROSITE" id="PS51130">
    <property type="entry name" value="PDXT_SNO_2"/>
    <property type="match status" value="1"/>
</dbReference>
<keyword evidence="2 7" id="KW-0378">Hydrolase</keyword>
<dbReference type="GO" id="GO:0036381">
    <property type="term" value="F:pyridoxal 5'-phosphate synthase (glutamine hydrolysing) activity"/>
    <property type="evidence" value="ECO:0007669"/>
    <property type="project" value="UniProtKB-UniRule"/>
</dbReference>
<dbReference type="InterPro" id="IPR029062">
    <property type="entry name" value="Class_I_gatase-like"/>
</dbReference>
<dbReference type="PANTHER" id="PTHR31559">
    <property type="entry name" value="PYRIDOXAL 5'-PHOSPHATE SYNTHASE SUBUNIT SNO"/>
    <property type="match status" value="1"/>
</dbReference>
<dbReference type="GO" id="GO:0008614">
    <property type="term" value="P:pyridoxine metabolic process"/>
    <property type="evidence" value="ECO:0007669"/>
    <property type="project" value="TreeGrafter"/>
</dbReference>
<evidence type="ECO:0000256" key="4">
    <source>
        <dbReference type="ARBA" id="ARBA00022962"/>
    </source>
</evidence>
<evidence type="ECO:0000313" key="11">
    <source>
        <dbReference type="Proteomes" id="UP000312032"/>
    </source>
</evidence>
<evidence type="ECO:0000256" key="1">
    <source>
        <dbReference type="ARBA" id="ARBA00008345"/>
    </source>
</evidence>
<name>A0A5C4U2I1_9CORY</name>
<evidence type="ECO:0000256" key="3">
    <source>
        <dbReference type="ARBA" id="ARBA00022898"/>
    </source>
</evidence>
<dbReference type="PROSITE" id="PS51273">
    <property type="entry name" value="GATASE_TYPE_1"/>
    <property type="match status" value="1"/>
</dbReference>
<dbReference type="Gene3D" id="3.40.50.880">
    <property type="match status" value="1"/>
</dbReference>
<comment type="catalytic activity">
    <reaction evidence="6 7">
        <text>L-glutamine + H2O = L-glutamate + NH4(+)</text>
        <dbReference type="Rhea" id="RHEA:15889"/>
        <dbReference type="ChEBI" id="CHEBI:15377"/>
        <dbReference type="ChEBI" id="CHEBI:28938"/>
        <dbReference type="ChEBI" id="CHEBI:29985"/>
        <dbReference type="ChEBI" id="CHEBI:58359"/>
        <dbReference type="EC" id="3.5.1.2"/>
    </reaction>
</comment>
<feature type="binding site" evidence="7 9">
    <location>
        <begin position="46"/>
        <end position="48"/>
    </location>
    <ligand>
        <name>L-glutamine</name>
        <dbReference type="ChEBI" id="CHEBI:58359"/>
    </ligand>
</feature>
<reference evidence="10 11" key="1">
    <citation type="submission" date="2019-06" db="EMBL/GenBank/DDBJ databases">
        <authorList>
            <person name="Li J."/>
        </authorList>
    </citation>
    <scope>NUCLEOTIDE SEQUENCE [LARGE SCALE GENOMIC DNA]</scope>
    <source>
        <strain evidence="10 11">LMG 28165</strain>
    </source>
</reference>
<dbReference type="EMBL" id="VDHJ01000010">
    <property type="protein sequence ID" value="TNL96668.1"/>
    <property type="molecule type" value="Genomic_DNA"/>
</dbReference>
<proteinExistence type="inferred from homology"/>
<dbReference type="PROSITE" id="PS01236">
    <property type="entry name" value="PDXT_SNO_1"/>
    <property type="match status" value="1"/>
</dbReference>
<dbReference type="AlphaFoldDB" id="A0A5C4U2I1"/>
<dbReference type="EC" id="3.5.1.2" evidence="7"/>
<dbReference type="GO" id="GO:1903600">
    <property type="term" value="C:glutaminase complex"/>
    <property type="evidence" value="ECO:0007669"/>
    <property type="project" value="TreeGrafter"/>
</dbReference>
<accession>A0A5C4U2I1</accession>
<feature type="active site" description="Charge relay system" evidence="7 8">
    <location>
        <position position="157"/>
    </location>
</feature>
<evidence type="ECO:0000256" key="9">
    <source>
        <dbReference type="PIRSR" id="PIRSR005639-2"/>
    </source>
</evidence>
<protein>
    <recommendedName>
        <fullName evidence="7">Pyridoxal 5'-phosphate synthase subunit PdxT</fullName>
        <ecNumber evidence="7">4.3.3.6</ecNumber>
    </recommendedName>
    <alternativeName>
        <fullName evidence="7">Pdx2</fullName>
    </alternativeName>
    <alternativeName>
        <fullName evidence="7">Pyridoxal 5'-phosphate synthase glutaminase subunit</fullName>
        <ecNumber evidence="7">3.5.1.2</ecNumber>
    </alternativeName>
</protein>
<evidence type="ECO:0000256" key="6">
    <source>
        <dbReference type="ARBA" id="ARBA00049534"/>
    </source>
</evidence>
<comment type="catalytic activity">
    <reaction evidence="7">
        <text>aldehydo-D-ribose 5-phosphate + D-glyceraldehyde 3-phosphate + L-glutamine = pyridoxal 5'-phosphate + L-glutamate + phosphate + 3 H2O + H(+)</text>
        <dbReference type="Rhea" id="RHEA:31507"/>
        <dbReference type="ChEBI" id="CHEBI:15377"/>
        <dbReference type="ChEBI" id="CHEBI:15378"/>
        <dbReference type="ChEBI" id="CHEBI:29985"/>
        <dbReference type="ChEBI" id="CHEBI:43474"/>
        <dbReference type="ChEBI" id="CHEBI:58273"/>
        <dbReference type="ChEBI" id="CHEBI:58359"/>
        <dbReference type="ChEBI" id="CHEBI:59776"/>
        <dbReference type="ChEBI" id="CHEBI:597326"/>
        <dbReference type="EC" id="4.3.3.6"/>
    </reaction>
</comment>
<comment type="pathway">
    <text evidence="7">Cofactor biosynthesis; pyridoxal 5'-phosphate biosynthesis.</text>
</comment>
<dbReference type="RefSeq" id="WP_139466022.1">
    <property type="nucleotide sequence ID" value="NZ_VDHJ01000010.1"/>
</dbReference>
<keyword evidence="4 7" id="KW-0315">Glutamine amidotransferase</keyword>
<gene>
    <name evidence="7 10" type="primary">pdxT</name>
    <name evidence="10" type="ORF">FHE74_08195</name>
</gene>
<comment type="subunit">
    <text evidence="7">In the presence of PdxS, forms a dodecamer of heterodimers. Only shows activity in the heterodimer.</text>
</comment>